<dbReference type="Pfam" id="PF04773">
    <property type="entry name" value="FecR"/>
    <property type="match status" value="1"/>
</dbReference>
<evidence type="ECO:0000256" key="4">
    <source>
        <dbReference type="SAM" id="MobiDB-lite"/>
    </source>
</evidence>
<keyword evidence="3" id="KW-0998">Cell outer membrane</keyword>
<keyword evidence="2 5" id="KW-0472">Membrane</keyword>
<dbReference type="InterPro" id="IPR012373">
    <property type="entry name" value="Ferrdict_sens_TM"/>
</dbReference>
<evidence type="ECO:0000256" key="5">
    <source>
        <dbReference type="SAM" id="Phobius"/>
    </source>
</evidence>
<evidence type="ECO:0000313" key="7">
    <source>
        <dbReference type="EMBL" id="MFD1143751.1"/>
    </source>
</evidence>
<sequence>MKPEISKEMVFHYFEGRATAFQKELIEGWARESVNFEQFFVWLQEWENKNLQYASDVEVGIARHRNRMNDQNRNSANPSSQPGEVAGRNRFLRSIHTSWLVAASLLIVMLAAGLLFKDLIRYQTYTTDYGEIRRLQLPDGSKVVLNANSSLRVPRFGFGADTREVHLRGEANFAVEHTPSHQRFVVKTEKNFNVEVLGTEFNVYARPLANARVVLNKGKILLNYQKDHQIQKLLMKPGDLVTVDARGRAEQQKTANPQKYSAWKVHRFVFEKTSLKEVCALFKESFGLQVSIPDNNLAQLTISGSFTAINAEELLDILTEDSGLTYSRQKDGSVIIRASP</sequence>
<dbReference type="EMBL" id="JBHTLP010000018">
    <property type="protein sequence ID" value="MFD1143751.1"/>
    <property type="molecule type" value="Genomic_DNA"/>
</dbReference>
<dbReference type="PANTHER" id="PTHR30273:SF2">
    <property type="entry name" value="PROTEIN FECR"/>
    <property type="match status" value="1"/>
</dbReference>
<protein>
    <submittedName>
        <fullName evidence="7">FecR family protein</fullName>
    </submittedName>
</protein>
<feature type="domain" description="Secretin/TonB short N-terminal" evidence="6">
    <location>
        <begin position="288"/>
        <end position="339"/>
    </location>
</feature>
<evidence type="ECO:0000256" key="1">
    <source>
        <dbReference type="ARBA" id="ARBA00022448"/>
    </source>
</evidence>
<dbReference type="Proteomes" id="UP001597116">
    <property type="component" value="Unassembled WGS sequence"/>
</dbReference>
<comment type="caution">
    <text evidence="7">The sequence shown here is derived from an EMBL/GenBank/DDBJ whole genome shotgun (WGS) entry which is preliminary data.</text>
</comment>
<evidence type="ECO:0000256" key="2">
    <source>
        <dbReference type="ARBA" id="ARBA00023136"/>
    </source>
</evidence>
<dbReference type="RefSeq" id="WP_379884760.1">
    <property type="nucleotide sequence ID" value="NZ_JBHTLP010000018.1"/>
</dbReference>
<proteinExistence type="predicted"/>
<keyword evidence="5" id="KW-0812">Transmembrane</keyword>
<keyword evidence="8" id="KW-1185">Reference proteome</keyword>
<dbReference type="Pfam" id="PF16344">
    <property type="entry name" value="FecR_C"/>
    <property type="match status" value="1"/>
</dbReference>
<feature type="compositionally biased region" description="Polar residues" evidence="4">
    <location>
        <begin position="69"/>
        <end position="82"/>
    </location>
</feature>
<organism evidence="7 8">
    <name type="scientific">Larkinella insperata</name>
    <dbReference type="NCBI Taxonomy" id="332158"/>
    <lineage>
        <taxon>Bacteria</taxon>
        <taxon>Pseudomonadati</taxon>
        <taxon>Bacteroidota</taxon>
        <taxon>Cytophagia</taxon>
        <taxon>Cytophagales</taxon>
        <taxon>Spirosomataceae</taxon>
        <taxon>Larkinella</taxon>
    </lineage>
</organism>
<feature type="transmembrane region" description="Helical" evidence="5">
    <location>
        <begin position="98"/>
        <end position="116"/>
    </location>
</feature>
<dbReference type="PIRSF" id="PIRSF018266">
    <property type="entry name" value="FecR"/>
    <property type="match status" value="1"/>
</dbReference>
<evidence type="ECO:0000256" key="3">
    <source>
        <dbReference type="ARBA" id="ARBA00023237"/>
    </source>
</evidence>
<keyword evidence="5" id="KW-1133">Transmembrane helix</keyword>
<evidence type="ECO:0000259" key="6">
    <source>
        <dbReference type="SMART" id="SM00965"/>
    </source>
</evidence>
<dbReference type="SMART" id="SM00965">
    <property type="entry name" value="STN"/>
    <property type="match status" value="1"/>
</dbReference>
<gene>
    <name evidence="7" type="ORF">ACFQ4C_21665</name>
</gene>
<accession>A0ABW3QHK7</accession>
<dbReference type="Gene3D" id="3.55.50.30">
    <property type="match status" value="1"/>
</dbReference>
<dbReference type="Gene3D" id="2.60.120.1440">
    <property type="match status" value="1"/>
</dbReference>
<evidence type="ECO:0000313" key="8">
    <source>
        <dbReference type="Proteomes" id="UP001597116"/>
    </source>
</evidence>
<dbReference type="PANTHER" id="PTHR30273">
    <property type="entry name" value="PERIPLASMIC SIGNAL SENSOR AND SIGMA FACTOR ACTIVATOR FECR-RELATED"/>
    <property type="match status" value="1"/>
</dbReference>
<dbReference type="InterPro" id="IPR032508">
    <property type="entry name" value="FecR_C"/>
</dbReference>
<dbReference type="InterPro" id="IPR006860">
    <property type="entry name" value="FecR"/>
</dbReference>
<feature type="region of interest" description="Disordered" evidence="4">
    <location>
        <begin position="66"/>
        <end position="85"/>
    </location>
</feature>
<dbReference type="InterPro" id="IPR011662">
    <property type="entry name" value="Secretin/TonB_short_N"/>
</dbReference>
<reference evidence="8" key="1">
    <citation type="journal article" date="2019" name="Int. J. Syst. Evol. Microbiol.">
        <title>The Global Catalogue of Microorganisms (GCM) 10K type strain sequencing project: providing services to taxonomists for standard genome sequencing and annotation.</title>
        <authorList>
            <consortium name="The Broad Institute Genomics Platform"/>
            <consortium name="The Broad Institute Genome Sequencing Center for Infectious Disease"/>
            <person name="Wu L."/>
            <person name="Ma J."/>
        </authorList>
    </citation>
    <scope>NUCLEOTIDE SEQUENCE [LARGE SCALE GENOMIC DNA]</scope>
    <source>
        <strain evidence="8">CCUG 55608</strain>
    </source>
</reference>
<keyword evidence="1" id="KW-0813">Transport</keyword>
<name>A0ABW3QHK7_9BACT</name>